<dbReference type="InterPro" id="IPR000089">
    <property type="entry name" value="Biotin_lipoyl"/>
</dbReference>
<dbReference type="InterPro" id="IPR005482">
    <property type="entry name" value="Biotin_COase_C"/>
</dbReference>
<evidence type="ECO:0000259" key="8">
    <source>
        <dbReference type="PROSITE" id="PS50975"/>
    </source>
</evidence>
<dbReference type="InterPro" id="IPR011761">
    <property type="entry name" value="ATP-grasp"/>
</dbReference>
<name>A0ABX4I4I7_9GAMM</name>
<dbReference type="InterPro" id="IPR005479">
    <property type="entry name" value="CPAse_ATP-bd"/>
</dbReference>
<dbReference type="InterPro" id="IPR050856">
    <property type="entry name" value="Biotin_carboxylase_complex"/>
</dbReference>
<protein>
    <submittedName>
        <fullName evidence="10">3-methylcrotonyl-CoA carboxylase</fullName>
    </submittedName>
</protein>
<dbReference type="PROSITE" id="PS00188">
    <property type="entry name" value="BIOTIN"/>
    <property type="match status" value="1"/>
</dbReference>
<evidence type="ECO:0000256" key="2">
    <source>
        <dbReference type="ARBA" id="ARBA00022598"/>
    </source>
</evidence>
<proteinExistence type="predicted"/>
<dbReference type="PANTHER" id="PTHR18866">
    <property type="entry name" value="CARBOXYLASE:PYRUVATE/ACETYL-COA/PROPIONYL-COA CARBOXYLASE"/>
    <property type="match status" value="1"/>
</dbReference>
<dbReference type="SUPFAM" id="SSF52440">
    <property type="entry name" value="PreATP-grasp domain"/>
    <property type="match status" value="1"/>
</dbReference>
<feature type="domain" description="Biotin carboxylation" evidence="9">
    <location>
        <begin position="14"/>
        <end position="462"/>
    </location>
</feature>
<dbReference type="InterPro" id="IPR011053">
    <property type="entry name" value="Single_hybrid_motif"/>
</dbReference>
<dbReference type="Gene3D" id="3.30.470.20">
    <property type="entry name" value="ATP-grasp fold, B domain"/>
    <property type="match status" value="1"/>
</dbReference>
<dbReference type="PROSITE" id="PS50968">
    <property type="entry name" value="BIOTINYL_LIPOYL"/>
    <property type="match status" value="1"/>
</dbReference>
<dbReference type="InterPro" id="IPR016185">
    <property type="entry name" value="PreATP-grasp_dom_sf"/>
</dbReference>
<keyword evidence="11" id="KW-1185">Reference proteome</keyword>
<dbReference type="PROSITE" id="PS50979">
    <property type="entry name" value="BC"/>
    <property type="match status" value="1"/>
</dbReference>
<reference evidence="10" key="1">
    <citation type="submission" date="2017-08" db="EMBL/GenBank/DDBJ databases">
        <title>Microbulbifer marisrubri sp. nov., a halophilic alphaproteobacterium isolated from marine sediment of the Yellow Sea, China.</title>
        <authorList>
            <person name="Zhang G."/>
            <person name="Xiong Q."/>
        </authorList>
    </citation>
    <scope>NUCLEOTIDE SEQUENCE [LARGE SCALE GENOMIC DNA]</scope>
    <source>
        <strain evidence="10">WRN-8</strain>
    </source>
</reference>
<comment type="caution">
    <text evidence="10">The sequence shown here is derived from an EMBL/GenBank/DDBJ whole genome shotgun (WGS) entry which is preliminary data.</text>
</comment>
<keyword evidence="3 6" id="KW-0547">Nucleotide-binding</keyword>
<sequence>MQAQRNLPRGLKGDRPTLLIANRGEIAVRIIRTARSLGYRTVAIYSDADRDSPHVALADSAIAIGGRTPAESYLNVERLIAAAGTSGADLVHPGYGFLSENAEFARACIEQGLVFVGPGPEIIETMGNKRRAKSVAESAGVAGIPGYSGSQEDDALLDAAREIGFPVMVKAADGGGGRGMRLAENADSLPHQLQSARSEARAAFGSDELILEKAIFSGRHIEVQVFADTHGNAVHLGERDCSLQRRHQKIIEECPSPAVDAGLRARLGAAAVAIVRACQYVGAGTVEFLLDREGNFYFLEMNTRLQVEHPVTEMVSGFDLVAWQLAICRGETLPASQKEIDQRLSTGGHAIEARLYAEDPGQDFLPQSGRILHWHPPTGEGIRVDSGIRTGQEITPFYDPMLGKLIAWGANREQARLRLLAALQSASFVGPGNNFAFLRDLAEQSVFVSGEVTTDFLDRNPVSAAPTPTPELLAVATALLHDNGIREQDRLSHRNNWRSASDTTPLPYRLQLGTETYDGLLWPEQTGGYRIVLEGRQVSVTVNREEPEEQLQRSSVTVGGSHRFYRYLIEQQSLYLLDNGRQWIISDITRAPSKSTSTASSGRILAPMDGCVTEVHVKPGARVSRGETLAVMEAMKMEHPLKAACEGTVLHLATSPGDQVRGGQLLVEIDSTAAVTDLTPEA</sequence>
<dbReference type="InterPro" id="IPR001882">
    <property type="entry name" value="Biotin_BS"/>
</dbReference>
<dbReference type="PROSITE" id="PS00866">
    <property type="entry name" value="CPSASE_1"/>
    <property type="match status" value="1"/>
</dbReference>
<accession>A0ABX4I4I7</accession>
<dbReference type="SUPFAM" id="SSF56059">
    <property type="entry name" value="Glutathione synthetase ATP-binding domain-like"/>
    <property type="match status" value="1"/>
</dbReference>
<evidence type="ECO:0000313" key="10">
    <source>
        <dbReference type="EMBL" id="PCO06693.1"/>
    </source>
</evidence>
<dbReference type="InterPro" id="IPR005481">
    <property type="entry name" value="BC-like_N"/>
</dbReference>
<dbReference type="SUPFAM" id="SSF51246">
    <property type="entry name" value="Rudiment single hybrid motif"/>
    <property type="match status" value="1"/>
</dbReference>
<dbReference type="EMBL" id="LRFG02000001">
    <property type="protein sequence ID" value="PCO06693.1"/>
    <property type="molecule type" value="Genomic_DNA"/>
</dbReference>
<evidence type="ECO:0000313" key="11">
    <source>
        <dbReference type="Proteomes" id="UP000218427"/>
    </source>
</evidence>
<feature type="domain" description="ATP-grasp" evidence="8">
    <location>
        <begin position="133"/>
        <end position="329"/>
    </location>
</feature>
<dbReference type="InterPro" id="IPR011764">
    <property type="entry name" value="Biotin_carboxylation_dom"/>
</dbReference>
<dbReference type="Gene3D" id="2.40.50.100">
    <property type="match status" value="1"/>
</dbReference>
<feature type="domain" description="Lipoyl-binding" evidence="7">
    <location>
        <begin position="594"/>
        <end position="670"/>
    </location>
</feature>
<comment type="cofactor">
    <cofactor evidence="1">
        <name>biotin</name>
        <dbReference type="ChEBI" id="CHEBI:57586"/>
    </cofactor>
</comment>
<keyword evidence="4 6" id="KW-0067">ATP-binding</keyword>
<gene>
    <name evidence="10" type="ORF">AWR36_002810</name>
</gene>
<dbReference type="PROSITE" id="PS00867">
    <property type="entry name" value="CPSASE_2"/>
    <property type="match status" value="1"/>
</dbReference>
<evidence type="ECO:0000256" key="1">
    <source>
        <dbReference type="ARBA" id="ARBA00001953"/>
    </source>
</evidence>
<evidence type="ECO:0000256" key="4">
    <source>
        <dbReference type="ARBA" id="ARBA00022840"/>
    </source>
</evidence>
<dbReference type="PANTHER" id="PTHR18866:SF33">
    <property type="entry name" value="METHYLCROTONOYL-COA CARBOXYLASE SUBUNIT ALPHA, MITOCHONDRIAL-RELATED"/>
    <property type="match status" value="1"/>
</dbReference>
<dbReference type="Proteomes" id="UP000218427">
    <property type="component" value="Unassembled WGS sequence"/>
</dbReference>
<dbReference type="Pfam" id="PF00364">
    <property type="entry name" value="Biotin_lipoyl"/>
    <property type="match status" value="1"/>
</dbReference>
<evidence type="ECO:0000256" key="3">
    <source>
        <dbReference type="ARBA" id="ARBA00022741"/>
    </source>
</evidence>
<dbReference type="RefSeq" id="WP_067080577.1">
    <property type="nucleotide sequence ID" value="NZ_LRFG02000001.1"/>
</dbReference>
<dbReference type="Pfam" id="PF02785">
    <property type="entry name" value="Biotin_carb_C"/>
    <property type="match status" value="1"/>
</dbReference>
<dbReference type="CDD" id="cd06850">
    <property type="entry name" value="biotinyl_domain"/>
    <property type="match status" value="1"/>
</dbReference>
<dbReference type="PROSITE" id="PS50975">
    <property type="entry name" value="ATP_GRASP"/>
    <property type="match status" value="1"/>
</dbReference>
<evidence type="ECO:0000259" key="9">
    <source>
        <dbReference type="PROSITE" id="PS50979"/>
    </source>
</evidence>
<dbReference type="SUPFAM" id="SSF51230">
    <property type="entry name" value="Single hybrid motif"/>
    <property type="match status" value="1"/>
</dbReference>
<evidence type="ECO:0000256" key="6">
    <source>
        <dbReference type="PROSITE-ProRule" id="PRU00409"/>
    </source>
</evidence>
<keyword evidence="2" id="KW-0436">Ligase</keyword>
<organism evidence="10 11">
    <name type="scientific">Microbulbifer flavimaris</name>
    <dbReference type="NCBI Taxonomy" id="1781068"/>
    <lineage>
        <taxon>Bacteria</taxon>
        <taxon>Pseudomonadati</taxon>
        <taxon>Pseudomonadota</taxon>
        <taxon>Gammaproteobacteria</taxon>
        <taxon>Cellvibrionales</taxon>
        <taxon>Microbulbiferaceae</taxon>
        <taxon>Microbulbifer</taxon>
    </lineage>
</organism>
<evidence type="ECO:0000259" key="7">
    <source>
        <dbReference type="PROSITE" id="PS50968"/>
    </source>
</evidence>
<dbReference type="Pfam" id="PF00289">
    <property type="entry name" value="Biotin_carb_N"/>
    <property type="match status" value="1"/>
</dbReference>
<dbReference type="InterPro" id="IPR011054">
    <property type="entry name" value="Rudment_hybrid_motif"/>
</dbReference>
<dbReference type="Pfam" id="PF02786">
    <property type="entry name" value="CPSase_L_D2"/>
    <property type="match status" value="1"/>
</dbReference>
<evidence type="ECO:0000256" key="5">
    <source>
        <dbReference type="ARBA" id="ARBA00023267"/>
    </source>
</evidence>
<dbReference type="SMART" id="SM00878">
    <property type="entry name" value="Biotin_carb_C"/>
    <property type="match status" value="1"/>
</dbReference>
<keyword evidence="5" id="KW-0092">Biotin</keyword>